<comment type="caution">
    <text evidence="2">The sequence shown here is derived from an EMBL/GenBank/DDBJ whole genome shotgun (WGS) entry which is preliminary data.</text>
</comment>
<organism evidence="2 3">
    <name type="scientific">Cystoisospora suis</name>
    <dbReference type="NCBI Taxonomy" id="483139"/>
    <lineage>
        <taxon>Eukaryota</taxon>
        <taxon>Sar</taxon>
        <taxon>Alveolata</taxon>
        <taxon>Apicomplexa</taxon>
        <taxon>Conoidasida</taxon>
        <taxon>Coccidia</taxon>
        <taxon>Eucoccidiorida</taxon>
        <taxon>Eimeriorina</taxon>
        <taxon>Sarcocystidae</taxon>
        <taxon>Cystoisospora</taxon>
    </lineage>
</organism>
<reference evidence="2 3" key="1">
    <citation type="journal article" date="2017" name="Int. J. Parasitol.">
        <title>The genome of the protozoan parasite Cystoisospora suis and a reverse vaccinology approach to identify vaccine candidates.</title>
        <authorList>
            <person name="Palmieri N."/>
            <person name="Shrestha A."/>
            <person name="Ruttkowski B."/>
            <person name="Beck T."/>
            <person name="Vogl C."/>
            <person name="Tomley F."/>
            <person name="Blake D.P."/>
            <person name="Joachim A."/>
        </authorList>
    </citation>
    <scope>NUCLEOTIDE SEQUENCE [LARGE SCALE GENOMIC DNA]</scope>
    <source>
        <strain evidence="2 3">Wien I</strain>
    </source>
</reference>
<gene>
    <name evidence="2" type="ORF">CSUI_004169</name>
</gene>
<dbReference type="AlphaFoldDB" id="A0A2C6KCT5"/>
<dbReference type="VEuPathDB" id="ToxoDB:CSUI_004169"/>
<evidence type="ECO:0000313" key="3">
    <source>
        <dbReference type="Proteomes" id="UP000221165"/>
    </source>
</evidence>
<dbReference type="RefSeq" id="XP_067923660.1">
    <property type="nucleotide sequence ID" value="XM_068064362.1"/>
</dbReference>
<evidence type="ECO:0000313" key="2">
    <source>
        <dbReference type="EMBL" id="PHJ21981.1"/>
    </source>
</evidence>
<keyword evidence="1" id="KW-0472">Membrane</keyword>
<name>A0A2C6KCT5_9APIC</name>
<dbReference type="EMBL" id="MIGC01001915">
    <property type="protein sequence ID" value="PHJ21981.1"/>
    <property type="molecule type" value="Genomic_DNA"/>
</dbReference>
<keyword evidence="3" id="KW-1185">Reference proteome</keyword>
<feature type="transmembrane region" description="Helical" evidence="1">
    <location>
        <begin position="20"/>
        <end position="38"/>
    </location>
</feature>
<proteinExistence type="predicted"/>
<evidence type="ECO:0000256" key="1">
    <source>
        <dbReference type="SAM" id="Phobius"/>
    </source>
</evidence>
<sequence>MHRISSSFLPFLSFRLSFRLLAVLFDCFFSFQSSFFLGKREGTSIHSSEHRCDLHSR</sequence>
<keyword evidence="1" id="KW-1133">Transmembrane helix</keyword>
<dbReference type="Proteomes" id="UP000221165">
    <property type="component" value="Unassembled WGS sequence"/>
</dbReference>
<protein>
    <submittedName>
        <fullName evidence="2">Uncharacterized protein</fullName>
    </submittedName>
</protein>
<accession>A0A2C6KCT5</accession>
<keyword evidence="1" id="KW-0812">Transmembrane</keyword>
<dbReference type="GeneID" id="94427573"/>